<dbReference type="PANTHER" id="PTHR10000:SF8">
    <property type="entry name" value="HAD SUPERFAMILY HYDROLASE-LIKE, TYPE 3"/>
    <property type="match status" value="1"/>
</dbReference>
<dbReference type="Gene3D" id="3.40.50.1000">
    <property type="entry name" value="HAD superfamily/HAD-like"/>
    <property type="match status" value="1"/>
</dbReference>
<dbReference type="PANTHER" id="PTHR10000">
    <property type="entry name" value="PHOSPHOSERINE PHOSPHATASE"/>
    <property type="match status" value="1"/>
</dbReference>
<dbReference type="Proteomes" id="UP000482209">
    <property type="component" value="Unassembled WGS sequence"/>
</dbReference>
<comment type="caution">
    <text evidence="1">The sequence shown here is derived from an EMBL/GenBank/DDBJ whole genome shotgun (WGS) entry which is preliminary data.</text>
</comment>
<dbReference type="RefSeq" id="WP_154518981.1">
    <property type="nucleotide sequence ID" value="NZ_VUMT01000008.1"/>
</dbReference>
<protein>
    <submittedName>
        <fullName evidence="1">HAD family phosphatase</fullName>
    </submittedName>
</protein>
<dbReference type="GO" id="GO:0000287">
    <property type="term" value="F:magnesium ion binding"/>
    <property type="evidence" value="ECO:0007669"/>
    <property type="project" value="TreeGrafter"/>
</dbReference>
<accession>A0A6L5XXI7</accession>
<dbReference type="SFLD" id="SFLDS00003">
    <property type="entry name" value="Haloacid_Dehalogenase"/>
    <property type="match status" value="1"/>
</dbReference>
<dbReference type="Pfam" id="PF08282">
    <property type="entry name" value="Hydrolase_3"/>
    <property type="match status" value="1"/>
</dbReference>
<reference evidence="1 2" key="1">
    <citation type="submission" date="2019-08" db="EMBL/GenBank/DDBJ databases">
        <title>In-depth cultivation of the pig gut microbiome towards novel bacterial diversity and tailored functional studies.</title>
        <authorList>
            <person name="Wylensek D."/>
            <person name="Hitch T.C.A."/>
            <person name="Clavel T."/>
        </authorList>
    </citation>
    <scope>NUCLEOTIDE SEQUENCE [LARGE SCALE GENOMIC DNA]</scope>
    <source>
        <strain evidence="1 2">WCA-693-APC-MOT-I</strain>
    </source>
</reference>
<dbReference type="InterPro" id="IPR036412">
    <property type="entry name" value="HAD-like_sf"/>
</dbReference>
<dbReference type="GO" id="GO:0005829">
    <property type="term" value="C:cytosol"/>
    <property type="evidence" value="ECO:0007669"/>
    <property type="project" value="TreeGrafter"/>
</dbReference>
<dbReference type="Gene3D" id="3.30.1240.10">
    <property type="match status" value="1"/>
</dbReference>
<proteinExistence type="predicted"/>
<dbReference type="InterPro" id="IPR000150">
    <property type="entry name" value="Cof"/>
</dbReference>
<dbReference type="NCBIfam" id="TIGR01484">
    <property type="entry name" value="HAD-SF-IIB"/>
    <property type="match status" value="1"/>
</dbReference>
<name>A0A6L5XXI7_9FIRM</name>
<organism evidence="1 2">
    <name type="scientific">Velocimicrobium porci</name>
    <dbReference type="NCBI Taxonomy" id="2606634"/>
    <lineage>
        <taxon>Bacteria</taxon>
        <taxon>Bacillati</taxon>
        <taxon>Bacillota</taxon>
        <taxon>Clostridia</taxon>
        <taxon>Lachnospirales</taxon>
        <taxon>Lachnospiraceae</taxon>
        <taxon>Velocimicrobium</taxon>
    </lineage>
</organism>
<dbReference type="InterPro" id="IPR023214">
    <property type="entry name" value="HAD_sf"/>
</dbReference>
<dbReference type="InterPro" id="IPR006379">
    <property type="entry name" value="HAD-SF_hydro_IIB"/>
</dbReference>
<dbReference type="PROSITE" id="PS01229">
    <property type="entry name" value="COF_2"/>
    <property type="match status" value="1"/>
</dbReference>
<dbReference type="NCBIfam" id="TIGR00099">
    <property type="entry name" value="Cof-subfamily"/>
    <property type="match status" value="1"/>
</dbReference>
<dbReference type="SFLD" id="SFLDG01140">
    <property type="entry name" value="C2.B:_Phosphomannomutase_and_P"/>
    <property type="match status" value="1"/>
</dbReference>
<sequence length="287" mass="31633">MEQKGKKIKLVGLDLDGTVFDDEKHISKKTIQTIEKAIKQGVIIVPATGRPIIGVPKELLNIDGISYALTANGAAIYNTKTKECIYHDCMEYETCASIIHVLDQYDVMADVFIDGMGYVEKKKQDRNMEYAMPQAVRKYILSTRKTVDCLEQFILDDKRGIEKITVNFKTNTDGSLHCLKEVKQELEKFSGLAVVSGVSTNLEITRQSATKGNGLIVLGNLLGIDKEEIMACGDSGNDREMLKAVGFGVAMENATADVKEVADYITKSNTEDGVAYAIETFVLEKGK</sequence>
<evidence type="ECO:0000313" key="1">
    <source>
        <dbReference type="EMBL" id="MSS63580.1"/>
    </source>
</evidence>
<dbReference type="EMBL" id="VUMT01000008">
    <property type="protein sequence ID" value="MSS63580.1"/>
    <property type="molecule type" value="Genomic_DNA"/>
</dbReference>
<evidence type="ECO:0000313" key="2">
    <source>
        <dbReference type="Proteomes" id="UP000482209"/>
    </source>
</evidence>
<dbReference type="SUPFAM" id="SSF56784">
    <property type="entry name" value="HAD-like"/>
    <property type="match status" value="1"/>
</dbReference>
<keyword evidence="2" id="KW-1185">Reference proteome</keyword>
<dbReference type="GO" id="GO:0016791">
    <property type="term" value="F:phosphatase activity"/>
    <property type="evidence" value="ECO:0007669"/>
    <property type="project" value="TreeGrafter"/>
</dbReference>
<gene>
    <name evidence="1" type="ORF">FYJ58_06775</name>
</gene>
<dbReference type="CDD" id="cd07516">
    <property type="entry name" value="HAD_Pase"/>
    <property type="match status" value="1"/>
</dbReference>
<dbReference type="AlphaFoldDB" id="A0A6L5XXI7"/>